<keyword evidence="7" id="KW-0539">Nucleus</keyword>
<dbReference type="OrthoDB" id="2154091at2759"/>
<dbReference type="InterPro" id="IPR001138">
    <property type="entry name" value="Zn2Cys6_DnaBD"/>
</dbReference>
<dbReference type="Pfam" id="PF04082">
    <property type="entry name" value="Fungal_trans"/>
    <property type="match status" value="1"/>
</dbReference>
<dbReference type="GO" id="GO:0005634">
    <property type="term" value="C:nucleus"/>
    <property type="evidence" value="ECO:0007669"/>
    <property type="project" value="UniProtKB-SubCell"/>
</dbReference>
<evidence type="ECO:0000256" key="7">
    <source>
        <dbReference type="ARBA" id="ARBA00023242"/>
    </source>
</evidence>
<comment type="subcellular location">
    <subcellularLocation>
        <location evidence="1">Nucleus</location>
    </subcellularLocation>
</comment>
<dbReference type="PROSITE" id="PS50048">
    <property type="entry name" value="ZN2_CY6_FUNGAL_2"/>
    <property type="match status" value="1"/>
</dbReference>
<dbReference type="GeneID" id="55993312"/>
<dbReference type="GO" id="GO:0003677">
    <property type="term" value="F:DNA binding"/>
    <property type="evidence" value="ECO:0007669"/>
    <property type="project" value="UniProtKB-KW"/>
</dbReference>
<feature type="compositionally biased region" description="Acidic residues" evidence="8">
    <location>
        <begin position="262"/>
        <end position="271"/>
    </location>
</feature>
<dbReference type="EMBL" id="CP055900">
    <property type="protein sequence ID" value="QKX58688.1"/>
    <property type="molecule type" value="Genomic_DNA"/>
</dbReference>
<dbReference type="PANTHER" id="PTHR31313:SF77">
    <property type="entry name" value="ZN(II)2CYS6 TRANSCRIPTION FACTOR (EUROFUNG)"/>
    <property type="match status" value="1"/>
</dbReference>
<evidence type="ECO:0000313" key="10">
    <source>
        <dbReference type="EMBL" id="QKX58688.1"/>
    </source>
</evidence>
<dbReference type="KEGG" id="trg:TRUGW13939_05815"/>
<dbReference type="GO" id="GO:0000981">
    <property type="term" value="F:DNA-binding transcription factor activity, RNA polymerase II-specific"/>
    <property type="evidence" value="ECO:0007669"/>
    <property type="project" value="InterPro"/>
</dbReference>
<feature type="region of interest" description="Disordered" evidence="8">
    <location>
        <begin position="143"/>
        <end position="162"/>
    </location>
</feature>
<feature type="region of interest" description="Disordered" evidence="8">
    <location>
        <begin position="17"/>
        <end position="43"/>
    </location>
</feature>
<evidence type="ECO:0000256" key="3">
    <source>
        <dbReference type="ARBA" id="ARBA00022833"/>
    </source>
</evidence>
<keyword evidence="4" id="KW-0805">Transcription regulation</keyword>
<evidence type="ECO:0000256" key="2">
    <source>
        <dbReference type="ARBA" id="ARBA00022723"/>
    </source>
</evidence>
<accession>A0A7H8QYD0</accession>
<evidence type="ECO:0000256" key="5">
    <source>
        <dbReference type="ARBA" id="ARBA00023125"/>
    </source>
</evidence>
<evidence type="ECO:0000256" key="4">
    <source>
        <dbReference type="ARBA" id="ARBA00023015"/>
    </source>
</evidence>
<dbReference type="CDD" id="cd00067">
    <property type="entry name" value="GAL4"/>
    <property type="match status" value="1"/>
</dbReference>
<dbReference type="GO" id="GO:0006351">
    <property type="term" value="P:DNA-templated transcription"/>
    <property type="evidence" value="ECO:0007669"/>
    <property type="project" value="InterPro"/>
</dbReference>
<dbReference type="Pfam" id="PF00172">
    <property type="entry name" value="Zn_clus"/>
    <property type="match status" value="1"/>
</dbReference>
<feature type="region of interest" description="Disordered" evidence="8">
    <location>
        <begin position="234"/>
        <end position="271"/>
    </location>
</feature>
<feature type="compositionally biased region" description="Low complexity" evidence="8">
    <location>
        <begin position="1127"/>
        <end position="1141"/>
    </location>
</feature>
<feature type="region of interest" description="Disordered" evidence="8">
    <location>
        <begin position="775"/>
        <end position="804"/>
    </location>
</feature>
<dbReference type="GO" id="GO:0008270">
    <property type="term" value="F:zinc ion binding"/>
    <property type="evidence" value="ECO:0007669"/>
    <property type="project" value="InterPro"/>
</dbReference>
<reference evidence="11" key="1">
    <citation type="submission" date="2020-06" db="EMBL/GenBank/DDBJ databases">
        <title>A chromosome-scale genome assembly of Talaromyces rugulosus W13939.</title>
        <authorList>
            <person name="Wang B."/>
            <person name="Guo L."/>
            <person name="Ye K."/>
            <person name="Wang L."/>
        </authorList>
    </citation>
    <scope>NUCLEOTIDE SEQUENCE [LARGE SCALE GENOMIC DNA]</scope>
    <source>
        <strain evidence="11">W13939</strain>
    </source>
</reference>
<evidence type="ECO:0000259" key="9">
    <source>
        <dbReference type="PROSITE" id="PS50048"/>
    </source>
</evidence>
<keyword evidence="5" id="KW-0238">DNA-binding</keyword>
<dbReference type="InterPro" id="IPR036864">
    <property type="entry name" value="Zn2-C6_fun-type_DNA-bd_sf"/>
</dbReference>
<dbReference type="SMART" id="SM00906">
    <property type="entry name" value="Fungal_trans"/>
    <property type="match status" value="1"/>
</dbReference>
<sequence length="1555" mass="173518">RLDYAAALRIARDPVAKSAPATMSANTQPITTASAPSQTKKAPRKHVTTACVPCRESKIRCDGATPDCVNCQKKGKKCKYQHGDDKRKVSLRAATELFSARIDQLTQFIYDRGLEPPAMHPEADQEINRVLDTLQIPRGAIRRHAPSLENRSPPHTTPPSRNPAFDAHVSLPSGLPNWSSAAYTAPDTTRGMVPPPPEQQHLGHDANFTHGGFDFSLPTAECLDNLYANLHSPERPLSGEHMHTANNQSSSLNVPRQHITDTESDSDDDAEQEVIEQLSSRMGTLKLAGDGHLRYYGPTSNLNLVDVVATSDKRPGLDARSVRHDGQELLNHLRLGQHVEQSLEDHLIKLYFTWQNPSLYVVDWEMFAAARVKWRNEGDDTPFFSEVLTNAMCALGAAFEARYHPTFITFPKSLSEFFADRAKALLEIELDCPCVATVQALVILSSHEAASNRDARGWLYSGMSMRLAFDLGLHLDMTPYVEKGKMTPLEAEVRRIAFWGSYVADHFWGFYLGRPFRMNAGDVSVSKPASGLGRTREETWYAYGMGESQPPNLKIGLGSPSELISRQFANLWEMITPVGHILYGCSDIDRHDLQRITYKVTEDLFAWKDNLPSSLQIDLDHDTGPIIPHLLMLHMQYHQILIFFHRPWVSKSYIQPQNPKQGPGYQHARKTCIDSATAIARLLRLYEKYYTFRRINNQVVAIIFTAALILIFVTISMSSPTASRFRLDEQWQQADMVAHLNVCFRALDELGQSFENAKRTRDFLVSLQRRWQNHMRKSGSSTSKRLYAKSGVSPNRVAGSIDKKPRLTEASLADASLGSHLNENSNSNSNDILSSDVDLGQIGLSWTPSSRDLKLLSEDLGGPLLPSETAAFAGSNGIPNLGEIAPSWWDSPPGSGGTLYMYLTNLRTDRRPCVRHSNLFALFLTHSRQPKAHTERHSKNLLQHIHTQVNSIATTNNKPRIRTIIAHGGIDQPDQKKRPGKNNSAKQLLLPRANQKYAHGGFHFAVGVEGGVGVHDADAYNAEDEAEETKKLHLDYPNGTSLELRQLPRCQTARGLFTLVSPCLLGQFANSLSIQCDHKLPHCGQCIRTREQCPGYRDEWELVFHDQTSKTIKRSKAKRANNTASDTTTTTATTTTTTTTANHLPPLPHSTLKPSVDDLGINYFFRHFVVGDRSNARGCLNYVPSVYHADGAQSTLVASMAAVGLVALANSTQRPELASHARVKYLQAIHLVSAALASPVECVKDSTLMSVISLGVFEHVSAYESFARHVQGAAALVIARGKSQFSSPVGILMFNQVRTDLVLASFRTDQPIPEKILQLQEEAVDHKCTSTSWWRMGVLGTRCTKLLIATKKNYYTGRRSWFEMLDETTVLEQDFESLVPVLEIQEPYTIIRVSDGDPNIIKNGLYHFYKDSWAIRLWTNQRTLQMVTCEIKYYILTMILSKKISPDLREHTKMEVRRTLHTLSKLGDEILAIVPQALEFISSESLDPCPSIGLTSVSGGYMLVWGLFMAGKSASTKSETRKWIIRLLQDIGWNTGISVALRLVEVVIEVDRMTG</sequence>
<dbReference type="InterPro" id="IPR051615">
    <property type="entry name" value="Transcr_Regulatory_Elem"/>
</dbReference>
<dbReference type="CDD" id="cd12148">
    <property type="entry name" value="fungal_TF_MHR"/>
    <property type="match status" value="1"/>
</dbReference>
<feature type="non-terminal residue" evidence="10">
    <location>
        <position position="1"/>
    </location>
</feature>
<name>A0A7H8QYD0_TALRU</name>
<feature type="compositionally biased region" description="Basic and acidic residues" evidence="8">
    <location>
        <begin position="234"/>
        <end position="243"/>
    </location>
</feature>
<keyword evidence="3" id="KW-0862">Zinc</keyword>
<dbReference type="InterPro" id="IPR007219">
    <property type="entry name" value="XnlR_reg_dom"/>
</dbReference>
<evidence type="ECO:0000256" key="6">
    <source>
        <dbReference type="ARBA" id="ARBA00023163"/>
    </source>
</evidence>
<keyword evidence="2" id="KW-0479">Metal-binding</keyword>
<organism evidence="10 11">
    <name type="scientific">Talaromyces rugulosus</name>
    <name type="common">Penicillium rugulosum</name>
    <dbReference type="NCBI Taxonomy" id="121627"/>
    <lineage>
        <taxon>Eukaryota</taxon>
        <taxon>Fungi</taxon>
        <taxon>Dikarya</taxon>
        <taxon>Ascomycota</taxon>
        <taxon>Pezizomycotina</taxon>
        <taxon>Eurotiomycetes</taxon>
        <taxon>Eurotiomycetidae</taxon>
        <taxon>Eurotiales</taxon>
        <taxon>Trichocomaceae</taxon>
        <taxon>Talaromyces</taxon>
        <taxon>Talaromyces sect. Islandici</taxon>
    </lineage>
</organism>
<feature type="domain" description="Zn(2)-C6 fungal-type" evidence="9">
    <location>
        <begin position="50"/>
        <end position="80"/>
    </location>
</feature>
<evidence type="ECO:0000256" key="1">
    <source>
        <dbReference type="ARBA" id="ARBA00004123"/>
    </source>
</evidence>
<dbReference type="PANTHER" id="PTHR31313">
    <property type="entry name" value="TY1 ENHANCER ACTIVATOR"/>
    <property type="match status" value="1"/>
</dbReference>
<dbReference type="SMART" id="SM00066">
    <property type="entry name" value="GAL4"/>
    <property type="match status" value="1"/>
</dbReference>
<protein>
    <recommendedName>
        <fullName evidence="9">Zn(2)-C6 fungal-type domain-containing protein</fullName>
    </recommendedName>
</protein>
<keyword evidence="6" id="KW-0804">Transcription</keyword>
<evidence type="ECO:0000313" key="11">
    <source>
        <dbReference type="Proteomes" id="UP000509510"/>
    </source>
</evidence>
<keyword evidence="11" id="KW-1185">Reference proteome</keyword>
<dbReference type="Gene3D" id="4.10.240.10">
    <property type="entry name" value="Zn(2)-C6 fungal-type DNA-binding domain"/>
    <property type="match status" value="1"/>
</dbReference>
<feature type="compositionally biased region" description="Polar residues" evidence="8">
    <location>
        <begin position="244"/>
        <end position="254"/>
    </location>
</feature>
<dbReference type="PROSITE" id="PS00463">
    <property type="entry name" value="ZN2_CY6_FUNGAL_1"/>
    <property type="match status" value="1"/>
</dbReference>
<gene>
    <name evidence="10" type="ORF">TRUGW13939_05815</name>
</gene>
<proteinExistence type="predicted"/>
<dbReference type="RefSeq" id="XP_035344866.1">
    <property type="nucleotide sequence ID" value="XM_035488973.1"/>
</dbReference>
<evidence type="ECO:0000256" key="8">
    <source>
        <dbReference type="SAM" id="MobiDB-lite"/>
    </source>
</evidence>
<dbReference type="Proteomes" id="UP000509510">
    <property type="component" value="Chromosome III"/>
</dbReference>
<feature type="region of interest" description="Disordered" evidence="8">
    <location>
        <begin position="1111"/>
        <end position="1149"/>
    </location>
</feature>
<dbReference type="SUPFAM" id="SSF57701">
    <property type="entry name" value="Zn2/Cys6 DNA-binding domain"/>
    <property type="match status" value="1"/>
</dbReference>
<feature type="compositionally biased region" description="Polar residues" evidence="8">
    <location>
        <begin position="21"/>
        <end position="40"/>
    </location>
</feature>